<gene>
    <name evidence="1" type="ORF">A3B37_01555</name>
</gene>
<dbReference type="AlphaFoldDB" id="A0A1G2LC44"/>
<dbReference type="EMBL" id="MHQS01000006">
    <property type="protein sequence ID" value="OHA09205.1"/>
    <property type="molecule type" value="Genomic_DNA"/>
</dbReference>
<comment type="caution">
    <text evidence="1">The sequence shown here is derived from an EMBL/GenBank/DDBJ whole genome shotgun (WGS) entry which is preliminary data.</text>
</comment>
<protein>
    <submittedName>
        <fullName evidence="1">Uncharacterized protein</fullName>
    </submittedName>
</protein>
<name>A0A1G2LC44_9BACT</name>
<reference evidence="1 2" key="1">
    <citation type="journal article" date="2016" name="Nat. Commun.">
        <title>Thousands of microbial genomes shed light on interconnected biogeochemical processes in an aquifer system.</title>
        <authorList>
            <person name="Anantharaman K."/>
            <person name="Brown C.T."/>
            <person name="Hug L.A."/>
            <person name="Sharon I."/>
            <person name="Castelle C.J."/>
            <person name="Probst A.J."/>
            <person name="Thomas B.C."/>
            <person name="Singh A."/>
            <person name="Wilkins M.J."/>
            <person name="Karaoz U."/>
            <person name="Brodie E.L."/>
            <person name="Williams K.H."/>
            <person name="Hubbard S.S."/>
            <person name="Banfield J.F."/>
        </authorList>
    </citation>
    <scope>NUCLEOTIDE SEQUENCE [LARGE SCALE GENOMIC DNA]</scope>
</reference>
<proteinExistence type="predicted"/>
<accession>A0A1G2LC44</accession>
<organism evidence="1 2">
    <name type="scientific">Candidatus Sungbacteria bacterium RIFCSPLOWO2_01_FULL_59_16</name>
    <dbReference type="NCBI Taxonomy" id="1802280"/>
    <lineage>
        <taxon>Bacteria</taxon>
        <taxon>Candidatus Sungiibacteriota</taxon>
    </lineage>
</organism>
<sequence length="115" mass="13413">MKRILWLSQHRPLSRQIAELRWIFGEVEVLQDVNPFSSAEDIVQRVRDGGYDETVVVAPLSVIAKLCELGLRPLWAEMEQVVRRGEADVAARGRFYRFVKFRRIKAVRLEFEELG</sequence>
<evidence type="ECO:0000313" key="2">
    <source>
        <dbReference type="Proteomes" id="UP000176705"/>
    </source>
</evidence>
<dbReference type="Proteomes" id="UP000176705">
    <property type="component" value="Unassembled WGS sequence"/>
</dbReference>
<evidence type="ECO:0000313" key="1">
    <source>
        <dbReference type="EMBL" id="OHA09205.1"/>
    </source>
</evidence>